<dbReference type="Proteomes" id="UP000015106">
    <property type="component" value="Chromosome 7"/>
</dbReference>
<dbReference type="EnsemblPlants" id="TuG1812G0700001119.01.T02">
    <property type="protein sequence ID" value="TuG1812G0700001119.01.T02"/>
    <property type="gene ID" value="TuG1812G0700001119.01"/>
</dbReference>
<dbReference type="AlphaFoldDB" id="A0A8R7V1V0"/>
<name>A0A8R7V1V0_TRIUA</name>
<organism evidence="1 2">
    <name type="scientific">Triticum urartu</name>
    <name type="common">Red wild einkorn</name>
    <name type="synonym">Crithodium urartu</name>
    <dbReference type="NCBI Taxonomy" id="4572"/>
    <lineage>
        <taxon>Eukaryota</taxon>
        <taxon>Viridiplantae</taxon>
        <taxon>Streptophyta</taxon>
        <taxon>Embryophyta</taxon>
        <taxon>Tracheophyta</taxon>
        <taxon>Spermatophyta</taxon>
        <taxon>Magnoliopsida</taxon>
        <taxon>Liliopsida</taxon>
        <taxon>Poales</taxon>
        <taxon>Poaceae</taxon>
        <taxon>BOP clade</taxon>
        <taxon>Pooideae</taxon>
        <taxon>Triticodae</taxon>
        <taxon>Triticeae</taxon>
        <taxon>Triticinae</taxon>
        <taxon>Triticum</taxon>
    </lineage>
</organism>
<dbReference type="EnsemblPlants" id="TuG1812G0700001119.01.T01">
    <property type="protein sequence ID" value="TuG1812G0700001119.01.T01"/>
    <property type="gene ID" value="TuG1812G0700001119.01"/>
</dbReference>
<proteinExistence type="predicted"/>
<reference evidence="1" key="3">
    <citation type="submission" date="2022-06" db="UniProtKB">
        <authorList>
            <consortium name="EnsemblPlants"/>
        </authorList>
    </citation>
    <scope>IDENTIFICATION</scope>
</reference>
<evidence type="ECO:0000313" key="1">
    <source>
        <dbReference type="EnsemblPlants" id="TuG1812G0700001119.01.T01"/>
    </source>
</evidence>
<keyword evidence="2" id="KW-1185">Reference proteome</keyword>
<evidence type="ECO:0000313" key="2">
    <source>
        <dbReference type="Proteomes" id="UP000015106"/>
    </source>
</evidence>
<dbReference type="Gramene" id="TuG1812G0700001119.01.T02">
    <property type="protein sequence ID" value="TuG1812G0700001119.01.T02"/>
    <property type="gene ID" value="TuG1812G0700001119.01"/>
</dbReference>
<protein>
    <submittedName>
        <fullName evidence="1">Uncharacterized protein</fullName>
    </submittedName>
</protein>
<sequence>MRESKHGRWREPKLLPPACPLHGSSSPCDHIQPQLLQKDFNLLNPLAELEKQSQEKASRAVHQLIMDREIRGRMEGMATKLYSKGNNAGIPCCCYLSECIIMK</sequence>
<accession>A0A8R7V1V0</accession>
<dbReference type="Gramene" id="TuG1812G0700001119.01.T01">
    <property type="protein sequence ID" value="TuG1812G0700001119.01.T01"/>
    <property type="gene ID" value="TuG1812G0700001119.01"/>
</dbReference>
<reference evidence="2" key="1">
    <citation type="journal article" date="2013" name="Nature">
        <title>Draft genome of the wheat A-genome progenitor Triticum urartu.</title>
        <authorList>
            <person name="Ling H.Q."/>
            <person name="Zhao S."/>
            <person name="Liu D."/>
            <person name="Wang J."/>
            <person name="Sun H."/>
            <person name="Zhang C."/>
            <person name="Fan H."/>
            <person name="Li D."/>
            <person name="Dong L."/>
            <person name="Tao Y."/>
            <person name="Gao C."/>
            <person name="Wu H."/>
            <person name="Li Y."/>
            <person name="Cui Y."/>
            <person name="Guo X."/>
            <person name="Zheng S."/>
            <person name="Wang B."/>
            <person name="Yu K."/>
            <person name="Liang Q."/>
            <person name="Yang W."/>
            <person name="Lou X."/>
            <person name="Chen J."/>
            <person name="Feng M."/>
            <person name="Jian J."/>
            <person name="Zhang X."/>
            <person name="Luo G."/>
            <person name="Jiang Y."/>
            <person name="Liu J."/>
            <person name="Wang Z."/>
            <person name="Sha Y."/>
            <person name="Zhang B."/>
            <person name="Wu H."/>
            <person name="Tang D."/>
            <person name="Shen Q."/>
            <person name="Xue P."/>
            <person name="Zou S."/>
            <person name="Wang X."/>
            <person name="Liu X."/>
            <person name="Wang F."/>
            <person name="Yang Y."/>
            <person name="An X."/>
            <person name="Dong Z."/>
            <person name="Zhang K."/>
            <person name="Zhang X."/>
            <person name="Luo M.C."/>
            <person name="Dvorak J."/>
            <person name="Tong Y."/>
            <person name="Wang J."/>
            <person name="Yang H."/>
            <person name="Li Z."/>
            <person name="Wang D."/>
            <person name="Zhang A."/>
            <person name="Wang J."/>
        </authorList>
    </citation>
    <scope>NUCLEOTIDE SEQUENCE</scope>
    <source>
        <strain evidence="2">cv. G1812</strain>
    </source>
</reference>
<reference evidence="1" key="2">
    <citation type="submission" date="2018-03" db="EMBL/GenBank/DDBJ databases">
        <title>The Triticum urartu genome reveals the dynamic nature of wheat genome evolution.</title>
        <authorList>
            <person name="Ling H."/>
            <person name="Ma B."/>
            <person name="Shi X."/>
            <person name="Liu H."/>
            <person name="Dong L."/>
            <person name="Sun H."/>
            <person name="Cao Y."/>
            <person name="Gao Q."/>
            <person name="Zheng S."/>
            <person name="Li Y."/>
            <person name="Yu Y."/>
            <person name="Du H."/>
            <person name="Qi M."/>
            <person name="Li Y."/>
            <person name="Yu H."/>
            <person name="Cui Y."/>
            <person name="Wang N."/>
            <person name="Chen C."/>
            <person name="Wu H."/>
            <person name="Zhao Y."/>
            <person name="Zhang J."/>
            <person name="Li Y."/>
            <person name="Zhou W."/>
            <person name="Zhang B."/>
            <person name="Hu W."/>
            <person name="Eijk M."/>
            <person name="Tang J."/>
            <person name="Witsenboer H."/>
            <person name="Zhao S."/>
            <person name="Li Z."/>
            <person name="Zhang A."/>
            <person name="Wang D."/>
            <person name="Liang C."/>
        </authorList>
    </citation>
    <scope>NUCLEOTIDE SEQUENCE [LARGE SCALE GENOMIC DNA]</scope>
    <source>
        <strain evidence="1">cv. G1812</strain>
    </source>
</reference>